<organism evidence="1 2">
    <name type="scientific">Aeromonas caviae</name>
    <name type="common">Aeromonas punctata</name>
    <dbReference type="NCBI Taxonomy" id="648"/>
    <lineage>
        <taxon>Bacteria</taxon>
        <taxon>Pseudomonadati</taxon>
        <taxon>Pseudomonadota</taxon>
        <taxon>Gammaproteobacteria</taxon>
        <taxon>Aeromonadales</taxon>
        <taxon>Aeromonadaceae</taxon>
        <taxon>Aeromonas</taxon>
    </lineage>
</organism>
<gene>
    <name evidence="1" type="ORF">KAM343_16390</name>
</gene>
<sequence>MISIKIRHDKPLGSDLQQSHMVIEMLLEFMEQSVSVGPEFIVWCALASATRGLSQVVEKTGQLPTCPLDSL</sequence>
<protein>
    <submittedName>
        <fullName evidence="1">Uncharacterized protein</fullName>
    </submittedName>
</protein>
<reference evidence="1" key="1">
    <citation type="submission" date="2021-07" db="EMBL/GenBank/DDBJ databases">
        <title>Draft genome sequence of carbapenem-resistant Aeromonas spp. in Japan.</title>
        <authorList>
            <person name="Maehana S."/>
            <person name="Suzuki M."/>
            <person name="Kitasato H."/>
        </authorList>
    </citation>
    <scope>NUCLEOTIDE SEQUENCE</scope>
    <source>
        <strain evidence="1">KAM343</strain>
    </source>
</reference>
<accession>A0AAV4YLM5</accession>
<dbReference type="AlphaFoldDB" id="A0AAV4YLM5"/>
<proteinExistence type="predicted"/>
<comment type="caution">
    <text evidence="1">The sequence shown here is derived from an EMBL/GenBank/DDBJ whole genome shotgun (WGS) entry which is preliminary data.</text>
</comment>
<name>A0AAV4YLM5_AERCA</name>
<dbReference type="Proteomes" id="UP000886939">
    <property type="component" value="Unassembled WGS sequence"/>
</dbReference>
<evidence type="ECO:0000313" key="2">
    <source>
        <dbReference type="Proteomes" id="UP000886939"/>
    </source>
</evidence>
<dbReference type="EMBL" id="BPNI01000025">
    <property type="protein sequence ID" value="GJA40843.1"/>
    <property type="molecule type" value="Genomic_DNA"/>
</dbReference>
<evidence type="ECO:0000313" key="1">
    <source>
        <dbReference type="EMBL" id="GJA40843.1"/>
    </source>
</evidence>